<dbReference type="EMBL" id="CP016503">
    <property type="protein sequence ID" value="ANV97561.1"/>
    <property type="molecule type" value="Genomic_DNA"/>
</dbReference>
<dbReference type="InterPro" id="IPR036135">
    <property type="entry name" value="MoeA_linker/N_sf"/>
</dbReference>
<evidence type="ECO:0000256" key="2">
    <source>
        <dbReference type="ARBA" id="ARBA00005046"/>
    </source>
</evidence>
<dbReference type="SUPFAM" id="SSF53218">
    <property type="entry name" value="Molybdenum cofactor biosynthesis proteins"/>
    <property type="match status" value="1"/>
</dbReference>
<evidence type="ECO:0000259" key="7">
    <source>
        <dbReference type="SMART" id="SM00852"/>
    </source>
</evidence>
<dbReference type="GO" id="GO:0005829">
    <property type="term" value="C:cytosol"/>
    <property type="evidence" value="ECO:0007669"/>
    <property type="project" value="TreeGrafter"/>
</dbReference>
<dbReference type="SUPFAM" id="SSF63867">
    <property type="entry name" value="MoeA C-terminal domain-like"/>
    <property type="match status" value="1"/>
</dbReference>
<name>A0A1B1U492_9HELI</name>
<dbReference type="AlphaFoldDB" id="A0A1B1U492"/>
<evidence type="ECO:0000256" key="6">
    <source>
        <dbReference type="RuleBase" id="RU365090"/>
    </source>
</evidence>
<dbReference type="SUPFAM" id="SSF63882">
    <property type="entry name" value="MoeA N-terminal region -like"/>
    <property type="match status" value="1"/>
</dbReference>
<dbReference type="InterPro" id="IPR036688">
    <property type="entry name" value="MoeA_C_domain_IV_sf"/>
</dbReference>
<dbReference type="PROSITE" id="PS01079">
    <property type="entry name" value="MOCF_BIOSYNTHESIS_2"/>
    <property type="match status" value="1"/>
</dbReference>
<dbReference type="EC" id="2.10.1.1" evidence="6"/>
<comment type="cofactor">
    <cofactor evidence="6">
        <name>Mg(2+)</name>
        <dbReference type="ChEBI" id="CHEBI:18420"/>
    </cofactor>
</comment>
<proteinExistence type="inferred from homology"/>
<comment type="similarity">
    <text evidence="3 6">Belongs to the MoeA family.</text>
</comment>
<dbReference type="CDD" id="cd00887">
    <property type="entry name" value="MoeA"/>
    <property type="match status" value="1"/>
</dbReference>
<dbReference type="Gene3D" id="3.90.105.10">
    <property type="entry name" value="Molybdopterin biosynthesis moea protein, domain 2"/>
    <property type="match status" value="1"/>
</dbReference>
<dbReference type="Pfam" id="PF00994">
    <property type="entry name" value="MoCF_biosynth"/>
    <property type="match status" value="1"/>
</dbReference>
<dbReference type="KEGG" id="het:BBW65_01495"/>
<accession>A0A1B1U492</accession>
<dbReference type="InterPro" id="IPR005110">
    <property type="entry name" value="MoeA_linker/N"/>
</dbReference>
<keyword evidence="4 6" id="KW-0501">Molybdenum cofactor biosynthesis</keyword>
<evidence type="ECO:0000256" key="3">
    <source>
        <dbReference type="ARBA" id="ARBA00010763"/>
    </source>
</evidence>
<dbReference type="InterPro" id="IPR001453">
    <property type="entry name" value="MoaB/Mog_dom"/>
</dbReference>
<dbReference type="GO" id="GO:0046872">
    <property type="term" value="F:metal ion binding"/>
    <property type="evidence" value="ECO:0007669"/>
    <property type="project" value="UniProtKB-UniRule"/>
</dbReference>
<gene>
    <name evidence="8" type="ORF">BBW65_01495</name>
</gene>
<dbReference type="InterPro" id="IPR036425">
    <property type="entry name" value="MoaB/Mog-like_dom_sf"/>
</dbReference>
<comment type="pathway">
    <text evidence="2 6">Cofactor biosynthesis; molybdopterin biosynthesis.</text>
</comment>
<evidence type="ECO:0000256" key="5">
    <source>
        <dbReference type="ARBA" id="ARBA00047317"/>
    </source>
</evidence>
<dbReference type="SMART" id="SM00852">
    <property type="entry name" value="MoCF_biosynth"/>
    <property type="match status" value="1"/>
</dbReference>
<keyword evidence="6" id="KW-0808">Transferase</keyword>
<dbReference type="PANTHER" id="PTHR10192:SF5">
    <property type="entry name" value="GEPHYRIN"/>
    <property type="match status" value="1"/>
</dbReference>
<evidence type="ECO:0000256" key="1">
    <source>
        <dbReference type="ARBA" id="ARBA00002901"/>
    </source>
</evidence>
<dbReference type="Gene3D" id="3.40.980.10">
    <property type="entry name" value="MoaB/Mog-like domain"/>
    <property type="match status" value="1"/>
</dbReference>
<dbReference type="Gene3D" id="2.170.190.11">
    <property type="entry name" value="Molybdopterin biosynthesis moea protein, domain 3"/>
    <property type="match status" value="1"/>
</dbReference>
<keyword evidence="6" id="KW-0460">Magnesium</keyword>
<sequence length="411" mass="45714">MKTNISYEESVEILRELKLEPLGIEKVFFAQSLNRVLAEDIVAQEDMPTHLTSAMDGYALKFEYLEILKHQGLVVGGICKAGESAYISCKQGECIKTFTGAKMPQGTDTLVLVEDVREEGGKIFHSMPQAIHKGQWVRQVGENYRQGEVLLKKGTKITPFEIGLLAELNRVFVCVYIAPKIAILSGGDEVIEVGEAKRENTIYSVNHHLLKAIAQNWGAEVFLFPLLQDDKNHNLESVRQALKQCDILVTTGGASKGDFDITQDVIRQECDMVFKGVRMKPGKPVGFGIKNQQCVFLLPGFPNSCAMTFMLFVRIAFAKLTGNVTGLPMPLKARLQGGIVRKDTRKEFRVCNYEIVDGEYRVGFWDKKVLQSSVVNNFCNQSGLLVLPEGGGDVPDAQMVDFYPLQSLLNL</sequence>
<dbReference type="STRING" id="222136.BBW65_01495"/>
<dbReference type="PANTHER" id="PTHR10192">
    <property type="entry name" value="MOLYBDOPTERIN BIOSYNTHESIS PROTEIN"/>
    <property type="match status" value="1"/>
</dbReference>
<dbReference type="NCBIfam" id="TIGR00177">
    <property type="entry name" value="molyb_syn"/>
    <property type="match status" value="1"/>
</dbReference>
<comment type="function">
    <text evidence="1 6">Catalyzes the insertion of molybdate into adenylated molybdopterin with the concomitant release of AMP.</text>
</comment>
<dbReference type="OrthoDB" id="9804758at2"/>
<organism evidence="8 9">
    <name type="scientific">Helicobacter enhydrae</name>
    <dbReference type="NCBI Taxonomy" id="222136"/>
    <lineage>
        <taxon>Bacteria</taxon>
        <taxon>Pseudomonadati</taxon>
        <taxon>Campylobacterota</taxon>
        <taxon>Epsilonproteobacteria</taxon>
        <taxon>Campylobacterales</taxon>
        <taxon>Helicobacteraceae</taxon>
        <taxon>Helicobacter</taxon>
    </lineage>
</organism>
<dbReference type="GO" id="GO:0061599">
    <property type="term" value="F:molybdopterin molybdotransferase activity"/>
    <property type="evidence" value="ECO:0007669"/>
    <property type="project" value="UniProtKB-UniRule"/>
</dbReference>
<keyword evidence="6" id="KW-0500">Molybdenum</keyword>
<dbReference type="UniPathway" id="UPA00344"/>
<dbReference type="Pfam" id="PF03453">
    <property type="entry name" value="MoeA_N"/>
    <property type="match status" value="1"/>
</dbReference>
<feature type="domain" description="MoaB/Mog" evidence="7">
    <location>
        <begin position="182"/>
        <end position="319"/>
    </location>
</feature>
<protein>
    <recommendedName>
        <fullName evidence="6">Molybdopterin molybdenumtransferase</fullName>
        <ecNumber evidence="6">2.10.1.1</ecNumber>
    </recommendedName>
</protein>
<dbReference type="Gene3D" id="2.40.340.10">
    <property type="entry name" value="MoeA, C-terminal, domain IV"/>
    <property type="match status" value="1"/>
</dbReference>
<comment type="catalytic activity">
    <reaction evidence="5">
        <text>adenylyl-molybdopterin + molybdate = Mo-molybdopterin + AMP + H(+)</text>
        <dbReference type="Rhea" id="RHEA:35047"/>
        <dbReference type="ChEBI" id="CHEBI:15378"/>
        <dbReference type="ChEBI" id="CHEBI:36264"/>
        <dbReference type="ChEBI" id="CHEBI:62727"/>
        <dbReference type="ChEBI" id="CHEBI:71302"/>
        <dbReference type="ChEBI" id="CHEBI:456215"/>
        <dbReference type="EC" id="2.10.1.1"/>
    </reaction>
</comment>
<keyword evidence="9" id="KW-1185">Reference proteome</keyword>
<evidence type="ECO:0000256" key="4">
    <source>
        <dbReference type="ARBA" id="ARBA00023150"/>
    </source>
</evidence>
<dbReference type="Proteomes" id="UP000092884">
    <property type="component" value="Chromosome"/>
</dbReference>
<dbReference type="InterPro" id="IPR038987">
    <property type="entry name" value="MoeA-like"/>
</dbReference>
<dbReference type="InterPro" id="IPR008284">
    <property type="entry name" value="MoCF_biosynth_CS"/>
</dbReference>
<reference evidence="9" key="1">
    <citation type="submission" date="2016-07" db="EMBL/GenBank/DDBJ databases">
        <authorList>
            <person name="Florea S."/>
            <person name="Webb J.S."/>
            <person name="Jaromczyk J."/>
            <person name="Schardl C.L."/>
        </authorList>
    </citation>
    <scope>NUCLEOTIDE SEQUENCE [LARGE SCALE GENOMIC DNA]</scope>
    <source>
        <strain evidence="9">MIT 01-6242</strain>
    </source>
</reference>
<dbReference type="RefSeq" id="WP_066338756.1">
    <property type="nucleotide sequence ID" value="NZ_CP016503.1"/>
</dbReference>
<dbReference type="GO" id="GO:0006777">
    <property type="term" value="P:Mo-molybdopterin cofactor biosynthetic process"/>
    <property type="evidence" value="ECO:0007669"/>
    <property type="project" value="UniProtKB-UniRule"/>
</dbReference>
<keyword evidence="6" id="KW-0479">Metal-binding</keyword>
<evidence type="ECO:0000313" key="8">
    <source>
        <dbReference type="EMBL" id="ANV97561.1"/>
    </source>
</evidence>
<evidence type="ECO:0000313" key="9">
    <source>
        <dbReference type="Proteomes" id="UP000092884"/>
    </source>
</evidence>